<proteinExistence type="predicted"/>
<dbReference type="Gene3D" id="3.30.70.270">
    <property type="match status" value="1"/>
</dbReference>
<evidence type="ECO:0000313" key="1">
    <source>
        <dbReference type="EMBL" id="CAA2630778.1"/>
    </source>
</evidence>
<name>A0A7I8JJG9_SPIIN</name>
<gene>
    <name evidence="1" type="ORF">SI7747_13016424</name>
</gene>
<dbReference type="InterPro" id="IPR043128">
    <property type="entry name" value="Rev_trsase/Diguanyl_cyclase"/>
</dbReference>
<dbReference type="Proteomes" id="UP001189122">
    <property type="component" value="Unassembled WGS sequence"/>
</dbReference>
<dbReference type="EMBL" id="CACRZD030000013">
    <property type="protein sequence ID" value="CAA6670021.1"/>
    <property type="molecule type" value="Genomic_DNA"/>
</dbReference>
<keyword evidence="2" id="KW-1185">Reference proteome</keyword>
<dbReference type="InterPro" id="IPR021109">
    <property type="entry name" value="Peptidase_aspartic_dom_sf"/>
</dbReference>
<organism evidence="1">
    <name type="scientific">Spirodela intermedia</name>
    <name type="common">Intermediate duckweed</name>
    <dbReference type="NCBI Taxonomy" id="51605"/>
    <lineage>
        <taxon>Eukaryota</taxon>
        <taxon>Viridiplantae</taxon>
        <taxon>Streptophyta</taxon>
        <taxon>Embryophyta</taxon>
        <taxon>Tracheophyta</taxon>
        <taxon>Spermatophyta</taxon>
        <taxon>Magnoliopsida</taxon>
        <taxon>Liliopsida</taxon>
        <taxon>Araceae</taxon>
        <taxon>Lemnoideae</taxon>
        <taxon>Spirodela</taxon>
    </lineage>
</organism>
<dbReference type="EMBL" id="LR743600">
    <property type="protein sequence ID" value="CAA2630778.1"/>
    <property type="molecule type" value="Genomic_DNA"/>
</dbReference>
<evidence type="ECO:0000313" key="2">
    <source>
        <dbReference type="Proteomes" id="UP001189122"/>
    </source>
</evidence>
<protein>
    <recommendedName>
        <fullName evidence="3">Reverse transcriptase domain-containing protein</fullName>
    </recommendedName>
</protein>
<evidence type="ECO:0008006" key="3">
    <source>
        <dbReference type="Google" id="ProtNLM"/>
    </source>
</evidence>
<dbReference type="Gene3D" id="2.40.70.10">
    <property type="entry name" value="Acid Proteases"/>
    <property type="match status" value="1"/>
</dbReference>
<sequence length="203" mass="23097">MQHQKQIIEALGNKREEGQLPNQPIENLGNCPTIGFQQGEPIKHPKGILENVIVTVKGCKFPVDFVVLEMDFNGQFYDTPIILGRSFLHTTKMNIDFPTGIAKISCGDQSVEIKIFEENNSFPIIIAADLGDEQEEELLDHVLEKCIEKKLVLSWEKSHFMIKKGVVLGHIVMQVITENIFKIFSKFLNLLISLHYHELIISK</sequence>
<accession>A0A7I8JJG9</accession>
<dbReference type="PANTHER" id="PTHR33067">
    <property type="entry name" value="RNA-DIRECTED DNA POLYMERASE-RELATED"/>
    <property type="match status" value="1"/>
</dbReference>
<reference evidence="1 2" key="1">
    <citation type="submission" date="2019-12" db="EMBL/GenBank/DDBJ databases">
        <authorList>
            <person name="Scholz U."/>
            <person name="Mascher M."/>
            <person name="Fiebig A."/>
        </authorList>
    </citation>
    <scope>NUCLEOTIDE SEQUENCE</scope>
</reference>
<dbReference type="AlphaFoldDB" id="A0A7I8JJG9"/>
<dbReference type="PANTHER" id="PTHR33067:SF9">
    <property type="entry name" value="RNA-DIRECTED DNA POLYMERASE"/>
    <property type="match status" value="1"/>
</dbReference>